<keyword evidence="8" id="KW-0418">Kinase</keyword>
<dbReference type="InterPro" id="IPR012699">
    <property type="entry name" value="PhnN"/>
</dbReference>
<comment type="catalytic activity">
    <reaction evidence="1 6">
        <text>alpha-D-ribose 1,5-bisphosphate + ATP = 5-phospho-alpha-D-ribose 1-diphosphate + ADP</text>
        <dbReference type="Rhea" id="RHEA:20109"/>
        <dbReference type="ChEBI" id="CHEBI:30616"/>
        <dbReference type="ChEBI" id="CHEBI:58017"/>
        <dbReference type="ChEBI" id="CHEBI:68688"/>
        <dbReference type="ChEBI" id="CHEBI:456216"/>
        <dbReference type="EC" id="2.7.4.23"/>
    </reaction>
</comment>
<reference evidence="8 9" key="1">
    <citation type="submission" date="2019-08" db="EMBL/GenBank/DDBJ databases">
        <title>Hyperibacter terrae gen. nov., sp. nov. and Hyperibacter viscosus sp. nov., two new members in the family Rhodospirillaceae isolated from the rhizosphere of Hypericum perforatum.</title>
        <authorList>
            <person name="Noviana Z."/>
        </authorList>
    </citation>
    <scope>NUCLEOTIDE SEQUENCE [LARGE SCALE GENOMIC DNA]</scope>
    <source>
        <strain evidence="8 9">R5959</strain>
    </source>
</reference>
<dbReference type="NCBIfam" id="TIGR02322">
    <property type="entry name" value="phosphon_PhnN"/>
    <property type="match status" value="1"/>
</dbReference>
<accession>A0A5J6MY08</accession>
<dbReference type="GO" id="GO:0006015">
    <property type="term" value="P:5-phosphoribose 1-diphosphate biosynthetic process"/>
    <property type="evidence" value="ECO:0007669"/>
    <property type="project" value="UniProtKB-UniRule"/>
</dbReference>
<evidence type="ECO:0000256" key="4">
    <source>
        <dbReference type="ARBA" id="ARBA00022741"/>
    </source>
</evidence>
<dbReference type="KEGG" id="hadh:FRZ61_19460"/>
<comment type="pathway">
    <text evidence="2 6">Metabolic intermediate biosynthesis; 5-phospho-alpha-D-ribose 1-diphosphate biosynthesis; 5-phospho-alpha-D-ribose 1-diphosphate from D-ribose 5-phosphate (route II): step 3/3.</text>
</comment>
<dbReference type="AlphaFoldDB" id="A0A5J6MY08"/>
<dbReference type="Proteomes" id="UP000325797">
    <property type="component" value="Chromosome"/>
</dbReference>
<protein>
    <recommendedName>
        <fullName evidence="6">Ribose 1,5-bisphosphate phosphokinase PhnN</fullName>
        <ecNumber evidence="6">2.7.4.23</ecNumber>
    </recommendedName>
    <alternativeName>
        <fullName evidence="6">Ribose 1,5-bisphosphokinase</fullName>
    </alternativeName>
</protein>
<evidence type="ECO:0000256" key="1">
    <source>
        <dbReference type="ARBA" id="ARBA00000373"/>
    </source>
</evidence>
<evidence type="ECO:0000256" key="6">
    <source>
        <dbReference type="HAMAP-Rule" id="MF_00836"/>
    </source>
</evidence>
<keyword evidence="5 6" id="KW-0067">ATP-binding</keyword>
<evidence type="ECO:0000313" key="8">
    <source>
        <dbReference type="EMBL" id="QEX22017.1"/>
    </source>
</evidence>
<name>A0A5J6MY08_9PROT</name>
<comment type="caution">
    <text evidence="6">Lacks conserved residue(s) required for the propagation of feature annotation.</text>
</comment>
<dbReference type="GO" id="GO:0019634">
    <property type="term" value="P:organic phosphonate metabolic process"/>
    <property type="evidence" value="ECO:0007669"/>
    <property type="project" value="UniProtKB-UniRule"/>
</dbReference>
<feature type="domain" description="Guanylate kinase/L-type calcium channel beta subunit" evidence="7">
    <location>
        <begin position="6"/>
        <end position="185"/>
    </location>
</feature>
<keyword evidence="3 6" id="KW-0808">Transferase</keyword>
<proteinExistence type="inferred from homology"/>
<keyword evidence="4 6" id="KW-0547">Nucleotide-binding</keyword>
<dbReference type="InterPro" id="IPR027417">
    <property type="entry name" value="P-loop_NTPase"/>
</dbReference>
<dbReference type="GO" id="GO:0033863">
    <property type="term" value="F:ribose 1,5-bisphosphate phosphokinase activity"/>
    <property type="evidence" value="ECO:0007669"/>
    <property type="project" value="UniProtKB-UniRule"/>
</dbReference>
<dbReference type="RefSeq" id="WP_225309195.1">
    <property type="nucleotide sequence ID" value="NZ_CP042582.1"/>
</dbReference>
<sequence length="194" mass="21259">MTEPSPGRLFYVMGASGVGKDSLLQFIRQAGDPRRFAVAHRYITRPAKAGGENHIALSEAEFQARLAAGWFAMHWRSHGLHYAIGREIDAWRRTGVNIILNGSREYLAEALELYPDLVPVLITADPDLIASRLAARKRESAEQIAERIRHQIDLSRVTDRLVTIDNSGALEVAGAALLALVEQRAQGAALEPAG</sequence>
<dbReference type="HAMAP" id="MF_00836">
    <property type="entry name" value="PhnN"/>
    <property type="match status" value="1"/>
</dbReference>
<dbReference type="EMBL" id="CP042582">
    <property type="protein sequence ID" value="QEX22017.1"/>
    <property type="molecule type" value="Genomic_DNA"/>
</dbReference>
<evidence type="ECO:0000313" key="9">
    <source>
        <dbReference type="Proteomes" id="UP000325797"/>
    </source>
</evidence>
<organism evidence="8 9">
    <name type="scientific">Hypericibacter adhaerens</name>
    <dbReference type="NCBI Taxonomy" id="2602016"/>
    <lineage>
        <taxon>Bacteria</taxon>
        <taxon>Pseudomonadati</taxon>
        <taxon>Pseudomonadota</taxon>
        <taxon>Alphaproteobacteria</taxon>
        <taxon>Rhodospirillales</taxon>
        <taxon>Dongiaceae</taxon>
        <taxon>Hypericibacter</taxon>
    </lineage>
</organism>
<evidence type="ECO:0000256" key="5">
    <source>
        <dbReference type="ARBA" id="ARBA00022840"/>
    </source>
</evidence>
<dbReference type="InterPro" id="IPR008145">
    <property type="entry name" value="GK/Ca_channel_bsu"/>
</dbReference>
<evidence type="ECO:0000256" key="2">
    <source>
        <dbReference type="ARBA" id="ARBA00005069"/>
    </source>
</evidence>
<gene>
    <name evidence="6 8" type="primary">phnN</name>
    <name evidence="8" type="ORF">FRZ61_19460</name>
</gene>
<comment type="similarity">
    <text evidence="6">Belongs to the ribose 1,5-bisphosphokinase family.</text>
</comment>
<evidence type="ECO:0000256" key="3">
    <source>
        <dbReference type="ARBA" id="ARBA00022679"/>
    </source>
</evidence>
<dbReference type="NCBIfam" id="NF007485">
    <property type="entry name" value="PRK10078.1"/>
    <property type="match status" value="1"/>
</dbReference>
<keyword evidence="9" id="KW-1185">Reference proteome</keyword>
<evidence type="ECO:0000259" key="7">
    <source>
        <dbReference type="SMART" id="SM00072"/>
    </source>
</evidence>
<dbReference type="SUPFAM" id="SSF52540">
    <property type="entry name" value="P-loop containing nucleoside triphosphate hydrolases"/>
    <property type="match status" value="1"/>
</dbReference>
<dbReference type="GO" id="GO:0005524">
    <property type="term" value="F:ATP binding"/>
    <property type="evidence" value="ECO:0007669"/>
    <property type="project" value="UniProtKB-KW"/>
</dbReference>
<dbReference type="SMART" id="SM00072">
    <property type="entry name" value="GuKc"/>
    <property type="match status" value="1"/>
</dbReference>
<dbReference type="UniPathway" id="UPA00087">
    <property type="reaction ID" value="UER00175"/>
</dbReference>
<dbReference type="EC" id="2.7.4.23" evidence="6"/>
<comment type="function">
    <text evidence="6">Catalyzes the phosphorylation of ribose 1,5-bisphosphate to 5-phospho-D-ribosyl alpha-1-diphosphate (PRPP).</text>
</comment>
<dbReference type="Gene3D" id="3.40.50.300">
    <property type="entry name" value="P-loop containing nucleotide triphosphate hydrolases"/>
    <property type="match status" value="1"/>
</dbReference>